<dbReference type="EMBL" id="CM000883">
    <property type="protein sequence ID" value="PNT63887.1"/>
    <property type="molecule type" value="Genomic_DNA"/>
</dbReference>
<reference evidence="2 3" key="1">
    <citation type="journal article" date="2010" name="Nature">
        <title>Genome sequencing and analysis of the model grass Brachypodium distachyon.</title>
        <authorList>
            <consortium name="International Brachypodium Initiative"/>
        </authorList>
    </citation>
    <scope>NUCLEOTIDE SEQUENCE [LARGE SCALE GENOMIC DNA]</scope>
    <source>
        <strain evidence="2 3">Bd21</strain>
    </source>
</reference>
<sequence length="85" mass="9527">MQSQTYLAAVVNQRSFLLASPKQSFLHCSSYLFSILRVMMVIAASLASHFFSTGFFFCFCSVLEKQKDNIVEVVIDLYLSVANSS</sequence>
<evidence type="ECO:0000313" key="4">
    <source>
        <dbReference type="Proteomes" id="UP000008810"/>
    </source>
</evidence>
<feature type="transmembrane region" description="Helical" evidence="1">
    <location>
        <begin position="31"/>
        <end position="59"/>
    </location>
</feature>
<keyword evidence="1" id="KW-0812">Transmembrane</keyword>
<dbReference type="AlphaFoldDB" id="A0A2K2CPB8"/>
<reference evidence="3" key="3">
    <citation type="submission" date="2018-08" db="UniProtKB">
        <authorList>
            <consortium name="EnsemblPlants"/>
        </authorList>
    </citation>
    <scope>IDENTIFICATION</scope>
    <source>
        <strain evidence="3">cv. Bd21</strain>
    </source>
</reference>
<protein>
    <submittedName>
        <fullName evidence="2 3">Uncharacterized protein</fullName>
    </submittedName>
</protein>
<keyword evidence="1" id="KW-0472">Membrane</keyword>
<name>A0A2K2CPB8_BRADI</name>
<accession>A0A2K2CPB8</accession>
<keyword evidence="4" id="KW-1185">Reference proteome</keyword>
<evidence type="ECO:0000313" key="2">
    <source>
        <dbReference type="EMBL" id="PNT63887.1"/>
    </source>
</evidence>
<dbReference type="EnsemblPlants" id="PNT63887">
    <property type="protein sequence ID" value="PNT63887"/>
    <property type="gene ID" value="BRADI_4g22021v3"/>
</dbReference>
<organism evidence="2">
    <name type="scientific">Brachypodium distachyon</name>
    <name type="common">Purple false brome</name>
    <name type="synonym">Trachynia distachya</name>
    <dbReference type="NCBI Taxonomy" id="15368"/>
    <lineage>
        <taxon>Eukaryota</taxon>
        <taxon>Viridiplantae</taxon>
        <taxon>Streptophyta</taxon>
        <taxon>Embryophyta</taxon>
        <taxon>Tracheophyta</taxon>
        <taxon>Spermatophyta</taxon>
        <taxon>Magnoliopsida</taxon>
        <taxon>Liliopsida</taxon>
        <taxon>Poales</taxon>
        <taxon>Poaceae</taxon>
        <taxon>BOP clade</taxon>
        <taxon>Pooideae</taxon>
        <taxon>Stipodae</taxon>
        <taxon>Brachypodieae</taxon>
        <taxon>Brachypodium</taxon>
    </lineage>
</organism>
<proteinExistence type="predicted"/>
<gene>
    <name evidence="2" type="ORF">BRADI_4g22021v3</name>
</gene>
<evidence type="ECO:0000256" key="1">
    <source>
        <dbReference type="SAM" id="Phobius"/>
    </source>
</evidence>
<dbReference type="Proteomes" id="UP000008810">
    <property type="component" value="Chromosome 4"/>
</dbReference>
<keyword evidence="1" id="KW-1133">Transmembrane helix</keyword>
<evidence type="ECO:0000313" key="3">
    <source>
        <dbReference type="EnsemblPlants" id="PNT63887"/>
    </source>
</evidence>
<reference evidence="2" key="2">
    <citation type="submission" date="2017-06" db="EMBL/GenBank/DDBJ databases">
        <title>WGS assembly of Brachypodium distachyon.</title>
        <authorList>
            <consortium name="The International Brachypodium Initiative"/>
            <person name="Lucas S."/>
            <person name="Harmon-Smith M."/>
            <person name="Lail K."/>
            <person name="Tice H."/>
            <person name="Grimwood J."/>
            <person name="Bruce D."/>
            <person name="Barry K."/>
            <person name="Shu S."/>
            <person name="Lindquist E."/>
            <person name="Wang M."/>
            <person name="Pitluck S."/>
            <person name="Vogel J.P."/>
            <person name="Garvin D.F."/>
            <person name="Mockler T.C."/>
            <person name="Schmutz J."/>
            <person name="Rokhsar D."/>
            <person name="Bevan M.W."/>
        </authorList>
    </citation>
    <scope>NUCLEOTIDE SEQUENCE</scope>
    <source>
        <strain evidence="2">Bd21</strain>
    </source>
</reference>
<dbReference type="Gramene" id="PNT63887">
    <property type="protein sequence ID" value="PNT63887"/>
    <property type="gene ID" value="BRADI_4g22021v3"/>
</dbReference>
<dbReference type="InParanoid" id="A0A2K2CPB8"/>